<dbReference type="GO" id="GO:0005634">
    <property type="term" value="C:nucleus"/>
    <property type="evidence" value="ECO:0007669"/>
    <property type="project" value="UniProtKB-SubCell"/>
</dbReference>
<evidence type="ECO:0000256" key="2">
    <source>
        <dbReference type="ARBA" id="ARBA00004496"/>
    </source>
</evidence>
<dbReference type="GO" id="GO:0005737">
    <property type="term" value="C:cytoplasm"/>
    <property type="evidence" value="ECO:0007669"/>
    <property type="project" value="UniProtKB-SubCell"/>
</dbReference>
<evidence type="ECO:0000313" key="10">
    <source>
        <dbReference type="EMBL" id="EJU01647.1"/>
    </source>
</evidence>
<dbReference type="EMBL" id="JH795864">
    <property type="protein sequence ID" value="EJU01647.1"/>
    <property type="molecule type" value="Genomic_DNA"/>
</dbReference>
<reference evidence="10 11" key="1">
    <citation type="journal article" date="2012" name="Science">
        <title>The Paleozoic origin of enzymatic lignin decomposition reconstructed from 31 fungal genomes.</title>
        <authorList>
            <person name="Floudas D."/>
            <person name="Binder M."/>
            <person name="Riley R."/>
            <person name="Barry K."/>
            <person name="Blanchette R.A."/>
            <person name="Henrissat B."/>
            <person name="Martinez A.T."/>
            <person name="Otillar R."/>
            <person name="Spatafora J.W."/>
            <person name="Yadav J.S."/>
            <person name="Aerts A."/>
            <person name="Benoit I."/>
            <person name="Boyd A."/>
            <person name="Carlson A."/>
            <person name="Copeland A."/>
            <person name="Coutinho P.M."/>
            <person name="de Vries R.P."/>
            <person name="Ferreira P."/>
            <person name="Findley K."/>
            <person name="Foster B."/>
            <person name="Gaskell J."/>
            <person name="Glotzer D."/>
            <person name="Gorecki P."/>
            <person name="Heitman J."/>
            <person name="Hesse C."/>
            <person name="Hori C."/>
            <person name="Igarashi K."/>
            <person name="Jurgens J.A."/>
            <person name="Kallen N."/>
            <person name="Kersten P."/>
            <person name="Kohler A."/>
            <person name="Kuees U."/>
            <person name="Kumar T.K.A."/>
            <person name="Kuo A."/>
            <person name="LaButti K."/>
            <person name="Larrondo L.F."/>
            <person name="Lindquist E."/>
            <person name="Ling A."/>
            <person name="Lombard V."/>
            <person name="Lucas S."/>
            <person name="Lundell T."/>
            <person name="Martin R."/>
            <person name="McLaughlin D.J."/>
            <person name="Morgenstern I."/>
            <person name="Morin E."/>
            <person name="Murat C."/>
            <person name="Nagy L.G."/>
            <person name="Nolan M."/>
            <person name="Ohm R.A."/>
            <person name="Patyshakuliyeva A."/>
            <person name="Rokas A."/>
            <person name="Ruiz-Duenas F.J."/>
            <person name="Sabat G."/>
            <person name="Salamov A."/>
            <person name="Samejima M."/>
            <person name="Schmutz J."/>
            <person name="Slot J.C."/>
            <person name="St John F."/>
            <person name="Stenlid J."/>
            <person name="Sun H."/>
            <person name="Sun S."/>
            <person name="Syed K."/>
            <person name="Tsang A."/>
            <person name="Wiebenga A."/>
            <person name="Young D."/>
            <person name="Pisabarro A."/>
            <person name="Eastwood D.C."/>
            <person name="Martin F."/>
            <person name="Cullen D."/>
            <person name="Grigoriev I.V."/>
            <person name="Hibbett D.S."/>
        </authorList>
    </citation>
    <scope>NUCLEOTIDE SEQUENCE [LARGE SCALE GENOMIC DNA]</scope>
    <source>
        <strain evidence="10 11">DJM-731 SS1</strain>
    </source>
</reference>
<evidence type="ECO:0000256" key="4">
    <source>
        <dbReference type="ARBA" id="ARBA00022490"/>
    </source>
</evidence>
<dbReference type="InterPro" id="IPR013734">
    <property type="entry name" value="TF_Nrm1/Whi5"/>
</dbReference>
<evidence type="ECO:0000256" key="9">
    <source>
        <dbReference type="SAM" id="MobiDB-lite"/>
    </source>
</evidence>
<name>M5G756_DACPD</name>
<evidence type="ECO:0000256" key="7">
    <source>
        <dbReference type="ARBA" id="ARBA00023163"/>
    </source>
</evidence>
<evidence type="ECO:0000256" key="5">
    <source>
        <dbReference type="ARBA" id="ARBA00022491"/>
    </source>
</evidence>
<evidence type="ECO:0000256" key="3">
    <source>
        <dbReference type="ARBA" id="ARBA00006922"/>
    </source>
</evidence>
<dbReference type="HOGENOM" id="CLU_1120153_0_0_1"/>
<keyword evidence="5" id="KW-0678">Repressor</keyword>
<dbReference type="RefSeq" id="XP_040628544.1">
    <property type="nucleotide sequence ID" value="XM_040770254.1"/>
</dbReference>
<evidence type="ECO:0000256" key="6">
    <source>
        <dbReference type="ARBA" id="ARBA00023015"/>
    </source>
</evidence>
<protein>
    <submittedName>
        <fullName evidence="10">Uncharacterized protein</fullName>
    </submittedName>
</protein>
<keyword evidence="7" id="KW-0804">Transcription</keyword>
<dbReference type="STRING" id="1858805.M5G756"/>
<evidence type="ECO:0000256" key="8">
    <source>
        <dbReference type="ARBA" id="ARBA00023242"/>
    </source>
</evidence>
<dbReference type="OrthoDB" id="2359117at2759"/>
<comment type="subcellular location">
    <subcellularLocation>
        <location evidence="2">Cytoplasm</location>
    </subcellularLocation>
    <subcellularLocation>
        <location evidence="1">Nucleus</location>
    </subcellularLocation>
</comment>
<keyword evidence="4" id="KW-0963">Cytoplasm</keyword>
<dbReference type="Pfam" id="PF08528">
    <property type="entry name" value="Whi5"/>
    <property type="match status" value="1"/>
</dbReference>
<comment type="similarity">
    <text evidence="3">Belongs to the WHI5/NRM1 family.</text>
</comment>
<feature type="region of interest" description="Disordered" evidence="9">
    <location>
        <begin position="110"/>
        <end position="177"/>
    </location>
</feature>
<organism evidence="10 11">
    <name type="scientific">Dacryopinax primogenitus (strain DJM 731)</name>
    <name type="common">Brown rot fungus</name>
    <dbReference type="NCBI Taxonomy" id="1858805"/>
    <lineage>
        <taxon>Eukaryota</taxon>
        <taxon>Fungi</taxon>
        <taxon>Dikarya</taxon>
        <taxon>Basidiomycota</taxon>
        <taxon>Agaricomycotina</taxon>
        <taxon>Dacrymycetes</taxon>
        <taxon>Dacrymycetales</taxon>
        <taxon>Dacrymycetaceae</taxon>
        <taxon>Dacryopinax</taxon>
    </lineage>
</organism>
<feature type="compositionally biased region" description="Low complexity" evidence="9">
    <location>
        <begin position="150"/>
        <end position="177"/>
    </location>
</feature>
<keyword evidence="6" id="KW-0805">Transcription regulation</keyword>
<evidence type="ECO:0000256" key="1">
    <source>
        <dbReference type="ARBA" id="ARBA00004123"/>
    </source>
</evidence>
<accession>M5G756</accession>
<dbReference type="GeneID" id="63685316"/>
<keyword evidence="8" id="KW-0539">Nucleus</keyword>
<feature type="compositionally biased region" description="Polar residues" evidence="9">
    <location>
        <begin position="62"/>
        <end position="77"/>
    </location>
</feature>
<feature type="region of interest" description="Disordered" evidence="9">
    <location>
        <begin position="57"/>
        <end position="78"/>
    </location>
</feature>
<dbReference type="Proteomes" id="UP000030653">
    <property type="component" value="Unassembled WGS sequence"/>
</dbReference>
<keyword evidence="11" id="KW-1185">Reference proteome</keyword>
<dbReference type="AlphaFoldDB" id="M5G756"/>
<proteinExistence type="inferred from homology"/>
<gene>
    <name evidence="10" type="ORF">DACRYDRAFT_116732</name>
</gene>
<sequence>MYLARTLQTRLQYARLKVEHGWTKQTLNEVENLYFHHTRSKLPTTTSLQAAAAVKQEKEQSKLSLPLQSPMDTQPSATEPLDLTALHLPAEIWHSLQGAISSGAFGPLSQARTPTLPTRAFPGGSILSPPSGQPSEPSTPVRTSHHSHSRPPGSSSPTKHSHGSSSASSYPSVLSTSPAHSRSALAGAGVGAQVLTYDTFWSSLSAGSNSLAGLGAGAGGSVAGRTGAGKELQGLGIAALSPGAGGGT</sequence>
<evidence type="ECO:0000313" key="11">
    <source>
        <dbReference type="Proteomes" id="UP000030653"/>
    </source>
</evidence>